<accession>A0ABM5V421</accession>
<name>A0ABM5V421_9BURK</name>
<dbReference type="Proteomes" id="UP000063429">
    <property type="component" value="Chromosome"/>
</dbReference>
<reference evidence="2" key="1">
    <citation type="journal article" date="2015" name="Genome Announc.">
        <title>Complete Genome Sequence of Herbaspirillum hiltneri N3 (DSM 17495), Isolated from Surface-Sterilized Wheat Roots.</title>
        <authorList>
            <person name="Guizelini D."/>
            <person name="Saizaki P.M."/>
            <person name="Coimbra N.A."/>
            <person name="Weiss V.A."/>
            <person name="Faoro H."/>
            <person name="Sfeir M.Z."/>
            <person name="Baura V.A."/>
            <person name="Monteiro R.A."/>
            <person name="Chubatsu L.S."/>
            <person name="Souza E.M."/>
            <person name="Cruz L.M."/>
            <person name="Pedrosa F.O."/>
            <person name="Raittz R.T."/>
            <person name="Marchaukoski J.N."/>
            <person name="Steffens M.B."/>
        </authorList>
    </citation>
    <scope>NUCLEOTIDE SEQUENCE [LARGE SCALE GENOMIC DNA]</scope>
    <source>
        <strain evidence="2">N3</strain>
    </source>
</reference>
<keyword evidence="2" id="KW-1185">Reference proteome</keyword>
<evidence type="ECO:0000313" key="1">
    <source>
        <dbReference type="EMBL" id="AKZ64273.1"/>
    </source>
</evidence>
<sequence length="68" mass="7901">MKLPSKRSGSPSKQDLIPLEVRLFLRIAEKLDKREYSEIYGVKYLRSLYNLQRETLIRATSDSKQAGD</sequence>
<organism evidence="1 2">
    <name type="scientific">Herbaspirillum hiltneri N3</name>
    <dbReference type="NCBI Taxonomy" id="1262470"/>
    <lineage>
        <taxon>Bacteria</taxon>
        <taxon>Pseudomonadati</taxon>
        <taxon>Pseudomonadota</taxon>
        <taxon>Betaproteobacteria</taxon>
        <taxon>Burkholderiales</taxon>
        <taxon>Oxalobacteraceae</taxon>
        <taxon>Herbaspirillum</taxon>
    </lineage>
</organism>
<dbReference type="EMBL" id="CP011409">
    <property type="protein sequence ID" value="AKZ64273.1"/>
    <property type="molecule type" value="Genomic_DNA"/>
</dbReference>
<proteinExistence type="predicted"/>
<gene>
    <name evidence="1" type="ORF">F506_17810</name>
</gene>
<protein>
    <submittedName>
        <fullName evidence="1">Uncharacterized protein</fullName>
    </submittedName>
</protein>
<evidence type="ECO:0000313" key="2">
    <source>
        <dbReference type="Proteomes" id="UP000063429"/>
    </source>
</evidence>